<reference evidence="2 3" key="1">
    <citation type="submission" date="2015-07" db="EMBL/GenBank/DDBJ databases">
        <title>The genome of Melipona quadrifasciata.</title>
        <authorList>
            <person name="Pan H."/>
            <person name="Kapheim K."/>
        </authorList>
    </citation>
    <scope>NUCLEOTIDE SEQUENCE [LARGE SCALE GENOMIC DNA]</scope>
    <source>
        <strain evidence="2">0111107301</strain>
        <tissue evidence="2">Whole body</tissue>
    </source>
</reference>
<proteinExistence type="predicted"/>
<gene>
    <name evidence="2" type="ORF">WN51_03870</name>
</gene>
<evidence type="ECO:0000313" key="2">
    <source>
        <dbReference type="EMBL" id="KOX80808.1"/>
    </source>
</evidence>
<evidence type="ECO:0000256" key="1">
    <source>
        <dbReference type="SAM" id="MobiDB-lite"/>
    </source>
</evidence>
<keyword evidence="3" id="KW-1185">Reference proteome</keyword>
<evidence type="ECO:0000313" key="3">
    <source>
        <dbReference type="Proteomes" id="UP000053105"/>
    </source>
</evidence>
<dbReference type="EMBL" id="KQ435697">
    <property type="protein sequence ID" value="KOX80808.1"/>
    <property type="molecule type" value="Genomic_DNA"/>
</dbReference>
<organism evidence="2 3">
    <name type="scientific">Melipona quadrifasciata</name>
    <dbReference type="NCBI Taxonomy" id="166423"/>
    <lineage>
        <taxon>Eukaryota</taxon>
        <taxon>Metazoa</taxon>
        <taxon>Ecdysozoa</taxon>
        <taxon>Arthropoda</taxon>
        <taxon>Hexapoda</taxon>
        <taxon>Insecta</taxon>
        <taxon>Pterygota</taxon>
        <taxon>Neoptera</taxon>
        <taxon>Endopterygota</taxon>
        <taxon>Hymenoptera</taxon>
        <taxon>Apocrita</taxon>
        <taxon>Aculeata</taxon>
        <taxon>Apoidea</taxon>
        <taxon>Anthophila</taxon>
        <taxon>Apidae</taxon>
        <taxon>Melipona</taxon>
    </lineage>
</organism>
<name>A0A0N0U7N7_9HYME</name>
<dbReference type="AlphaFoldDB" id="A0A0N0U7N7"/>
<accession>A0A0N0U7N7</accession>
<sequence length="77" mass="8141">MRATRTRRDFAVPHCISSTTGPCGAHRYAELPRPTLASPLSLCLPPLLQLSPPPPVRAPTTESTGSRCDTAASTTTP</sequence>
<protein>
    <submittedName>
        <fullName evidence="2">Uncharacterized protein</fullName>
    </submittedName>
</protein>
<feature type="region of interest" description="Disordered" evidence="1">
    <location>
        <begin position="51"/>
        <end position="77"/>
    </location>
</feature>
<dbReference type="Proteomes" id="UP000053105">
    <property type="component" value="Unassembled WGS sequence"/>
</dbReference>
<feature type="compositionally biased region" description="Polar residues" evidence="1">
    <location>
        <begin position="60"/>
        <end position="77"/>
    </location>
</feature>